<evidence type="ECO:0000313" key="3">
    <source>
        <dbReference type="Proteomes" id="UP000034616"/>
    </source>
</evidence>
<proteinExistence type="predicted"/>
<evidence type="ECO:0000256" key="1">
    <source>
        <dbReference type="SAM" id="MobiDB-lite"/>
    </source>
</evidence>
<name>A0A0G0UB62_9BACT</name>
<comment type="caution">
    <text evidence="2">The sequence shown here is derived from an EMBL/GenBank/DDBJ whole genome shotgun (WGS) entry which is preliminary data.</text>
</comment>
<reference evidence="2 3" key="1">
    <citation type="journal article" date="2015" name="Nature">
        <title>rRNA introns, odd ribosomes, and small enigmatic genomes across a large radiation of phyla.</title>
        <authorList>
            <person name="Brown C.T."/>
            <person name="Hug L.A."/>
            <person name="Thomas B.C."/>
            <person name="Sharon I."/>
            <person name="Castelle C.J."/>
            <person name="Singh A."/>
            <person name="Wilkins M.J."/>
            <person name="Williams K.H."/>
            <person name="Banfield J.F."/>
        </authorList>
    </citation>
    <scope>NUCLEOTIDE SEQUENCE [LARGE SCALE GENOMIC DNA]</scope>
</reference>
<evidence type="ECO:0000313" key="2">
    <source>
        <dbReference type="EMBL" id="KKR86209.1"/>
    </source>
</evidence>
<gene>
    <name evidence="2" type="ORF">UU35_C0017G0005</name>
</gene>
<dbReference type="Proteomes" id="UP000034616">
    <property type="component" value="Unassembled WGS sequence"/>
</dbReference>
<feature type="compositionally biased region" description="Basic and acidic residues" evidence="1">
    <location>
        <begin position="25"/>
        <end position="74"/>
    </location>
</feature>
<protein>
    <submittedName>
        <fullName evidence="2">Uncharacterized protein</fullName>
    </submittedName>
</protein>
<dbReference type="AlphaFoldDB" id="A0A0G0UB62"/>
<organism evidence="2 3">
    <name type="scientific">Candidatus Uhrbacteria bacterium GW2011_GWC2_41_11</name>
    <dbReference type="NCBI Taxonomy" id="1618985"/>
    <lineage>
        <taxon>Bacteria</taxon>
        <taxon>Candidatus Uhriibacteriota</taxon>
    </lineage>
</organism>
<feature type="region of interest" description="Disordered" evidence="1">
    <location>
        <begin position="1"/>
        <end position="95"/>
    </location>
</feature>
<dbReference type="EMBL" id="LCAH01000017">
    <property type="protein sequence ID" value="KKR86209.1"/>
    <property type="molecule type" value="Genomic_DNA"/>
</dbReference>
<accession>A0A0G0UB62</accession>
<sequence>MGSSGSYDSYRGRSDLYSGYARTYEPPKRSSSFDDRSDEERRREAEEERLEREKVERERTAAGAAHKREVEESRKRLRDNPNPPPPPKSRIAAEEVKYDRSLVRLGISKPDDQVQGLVYLLIDNSASNDIIRTHVRNTVSYILGTMGAICPGYQVVFDFVSDHYDGSGHMQEIDYVYPTEDGVNGLVSSIAHVHDMDGGDYPECFACPLDRISRLDFGNVPKEKRHVIVVTDSIPHGFGYRGDDECTAGLDWGTVMQKVQETFATFQVIGCAKEDQRVIMDLSTVKSEEHRKALVTNAILFFMARNRGRQTVEGFLAGWYAKMLREPIFGQQTDHNAQNVIEMMVEFIEASREDLDALLDRILVREVEKK</sequence>